<keyword evidence="1" id="KW-0812">Transmembrane</keyword>
<comment type="caution">
    <text evidence="3">The sequence shown here is derived from an EMBL/GenBank/DDBJ whole genome shotgun (WGS) entry which is preliminary data.</text>
</comment>
<proteinExistence type="predicted"/>
<accession>A0A849HDR5</accession>
<organism evidence="3 4">
    <name type="scientific">Knoellia koreensis</name>
    <dbReference type="NCBI Taxonomy" id="2730921"/>
    <lineage>
        <taxon>Bacteria</taxon>
        <taxon>Bacillati</taxon>
        <taxon>Actinomycetota</taxon>
        <taxon>Actinomycetes</taxon>
        <taxon>Micrococcales</taxon>
        <taxon>Intrasporangiaceae</taxon>
        <taxon>Knoellia</taxon>
    </lineage>
</organism>
<dbReference type="RefSeq" id="WP_171243234.1">
    <property type="nucleotide sequence ID" value="NZ_JABEPQ010000002.1"/>
</dbReference>
<dbReference type="EMBL" id="JABEPQ010000002">
    <property type="protein sequence ID" value="NNM46085.1"/>
    <property type="molecule type" value="Genomic_DNA"/>
</dbReference>
<gene>
    <name evidence="3" type="ORF">HJG52_08690</name>
</gene>
<feature type="signal peptide" evidence="2">
    <location>
        <begin position="1"/>
        <end position="30"/>
    </location>
</feature>
<keyword evidence="4" id="KW-1185">Reference proteome</keyword>
<keyword evidence="1" id="KW-1133">Transmembrane helix</keyword>
<evidence type="ECO:0000256" key="2">
    <source>
        <dbReference type="SAM" id="SignalP"/>
    </source>
</evidence>
<evidence type="ECO:0008006" key="5">
    <source>
        <dbReference type="Google" id="ProtNLM"/>
    </source>
</evidence>
<name>A0A849HDR5_9MICO</name>
<dbReference type="InterPro" id="IPR008993">
    <property type="entry name" value="TIMP-like_OB-fold"/>
</dbReference>
<evidence type="ECO:0000313" key="3">
    <source>
        <dbReference type="EMBL" id="NNM46085.1"/>
    </source>
</evidence>
<dbReference type="AlphaFoldDB" id="A0A849HDR5"/>
<dbReference type="Proteomes" id="UP000588586">
    <property type="component" value="Unassembled WGS sequence"/>
</dbReference>
<protein>
    <recommendedName>
        <fullName evidence="5">Tissue inhibitor of metalloproteinase</fullName>
    </recommendedName>
</protein>
<feature type="transmembrane region" description="Helical" evidence="1">
    <location>
        <begin position="158"/>
        <end position="181"/>
    </location>
</feature>
<reference evidence="3 4" key="1">
    <citation type="submission" date="2020-04" db="EMBL/GenBank/DDBJ databases">
        <title>Knoellia sp. isolate from air conditioner.</title>
        <authorList>
            <person name="Chea S."/>
            <person name="Kim D.-U."/>
        </authorList>
    </citation>
    <scope>NUCLEOTIDE SEQUENCE [LARGE SCALE GENOMIC DNA]</scope>
    <source>
        <strain evidence="3 4">DB2414S</strain>
    </source>
</reference>
<evidence type="ECO:0000256" key="1">
    <source>
        <dbReference type="SAM" id="Phobius"/>
    </source>
</evidence>
<sequence length="192" mass="20008">MGEARMRRSLLVVVTLFLALLVLPTSKAWACSCAALAVPDAVSQADTVVTAGVVSAHGESKWSPEGAARYELAVRSVYKATATTTTWVADDPGSCGLVLQPGREYVVFSNHRDGQLVSSDCAGNTQAASGIVAQVEQQTGPPTAAPVGATGGPGENTWLWPVFGGMALALLLGAGLVVVLVRGHERRRRDPR</sequence>
<keyword evidence="1" id="KW-0472">Membrane</keyword>
<keyword evidence="2" id="KW-0732">Signal</keyword>
<dbReference type="SUPFAM" id="SSF50242">
    <property type="entry name" value="TIMP-like"/>
    <property type="match status" value="1"/>
</dbReference>
<evidence type="ECO:0000313" key="4">
    <source>
        <dbReference type="Proteomes" id="UP000588586"/>
    </source>
</evidence>
<feature type="chain" id="PRO_5032584358" description="Tissue inhibitor of metalloproteinase" evidence="2">
    <location>
        <begin position="31"/>
        <end position="192"/>
    </location>
</feature>
<dbReference type="Gene3D" id="2.40.50.120">
    <property type="match status" value="1"/>
</dbReference>